<proteinExistence type="predicted"/>
<evidence type="ECO:0000256" key="1">
    <source>
        <dbReference type="SAM" id="MobiDB-lite"/>
    </source>
</evidence>
<reference evidence="2" key="2">
    <citation type="submission" date="2020-10" db="EMBL/GenBank/DDBJ databases">
        <authorList>
            <person name="Cooper E.A."/>
            <person name="Brenton Z.W."/>
            <person name="Flinn B.S."/>
            <person name="Jenkins J."/>
            <person name="Shu S."/>
            <person name="Flowers D."/>
            <person name="Luo F."/>
            <person name="Wang Y."/>
            <person name="Xia P."/>
            <person name="Barry K."/>
            <person name="Daum C."/>
            <person name="Lipzen A."/>
            <person name="Yoshinaga Y."/>
            <person name="Schmutz J."/>
            <person name="Saski C."/>
            <person name="Vermerris W."/>
            <person name="Kresovich S."/>
        </authorList>
    </citation>
    <scope>NUCLEOTIDE SEQUENCE</scope>
</reference>
<feature type="compositionally biased region" description="Basic and acidic residues" evidence="1">
    <location>
        <begin position="35"/>
        <end position="49"/>
    </location>
</feature>
<dbReference type="EMBL" id="CM027680">
    <property type="protein sequence ID" value="KAG0550641.1"/>
    <property type="molecule type" value="Genomic_DNA"/>
</dbReference>
<feature type="compositionally biased region" description="Basic and acidic residues" evidence="1">
    <location>
        <begin position="1"/>
        <end position="27"/>
    </location>
</feature>
<reference evidence="2" key="1">
    <citation type="journal article" date="2019" name="BMC Genomics">
        <title>A new reference genome for Sorghum bicolor reveals high levels of sequence similarity between sweet and grain genotypes: implications for the genetics of sugar metabolism.</title>
        <authorList>
            <person name="Cooper E.A."/>
            <person name="Brenton Z.W."/>
            <person name="Flinn B.S."/>
            <person name="Jenkins J."/>
            <person name="Shu S."/>
            <person name="Flowers D."/>
            <person name="Luo F."/>
            <person name="Wang Y."/>
            <person name="Xia P."/>
            <person name="Barry K."/>
            <person name="Daum C."/>
            <person name="Lipzen A."/>
            <person name="Yoshinaga Y."/>
            <person name="Schmutz J."/>
            <person name="Saski C."/>
            <person name="Vermerris W."/>
            <person name="Kresovich S."/>
        </authorList>
    </citation>
    <scope>NUCLEOTIDE SEQUENCE</scope>
</reference>
<feature type="region of interest" description="Disordered" evidence="1">
    <location>
        <begin position="1"/>
        <end position="49"/>
    </location>
</feature>
<organism evidence="2 3">
    <name type="scientific">Sorghum bicolor</name>
    <name type="common">Sorghum</name>
    <name type="synonym">Sorghum vulgare</name>
    <dbReference type="NCBI Taxonomy" id="4558"/>
    <lineage>
        <taxon>Eukaryota</taxon>
        <taxon>Viridiplantae</taxon>
        <taxon>Streptophyta</taxon>
        <taxon>Embryophyta</taxon>
        <taxon>Tracheophyta</taxon>
        <taxon>Spermatophyta</taxon>
        <taxon>Magnoliopsida</taxon>
        <taxon>Liliopsida</taxon>
        <taxon>Poales</taxon>
        <taxon>Poaceae</taxon>
        <taxon>PACMAD clade</taxon>
        <taxon>Panicoideae</taxon>
        <taxon>Andropogonodae</taxon>
        <taxon>Andropogoneae</taxon>
        <taxon>Sorghinae</taxon>
        <taxon>Sorghum</taxon>
    </lineage>
</organism>
<dbReference type="Proteomes" id="UP000807115">
    <property type="component" value="Chromosome 1"/>
</dbReference>
<protein>
    <submittedName>
        <fullName evidence="2">Uncharacterized protein</fullName>
    </submittedName>
</protein>
<accession>A0A921S348</accession>
<comment type="caution">
    <text evidence="2">The sequence shown here is derived from an EMBL/GenBank/DDBJ whole genome shotgun (WGS) entry which is preliminary data.</text>
</comment>
<evidence type="ECO:0000313" key="2">
    <source>
        <dbReference type="EMBL" id="KAG0550641.1"/>
    </source>
</evidence>
<gene>
    <name evidence="2" type="ORF">BDA96_01G355700</name>
</gene>
<dbReference type="AlphaFoldDB" id="A0A921S348"/>
<sequence length="75" mass="8663">MPPKRRIDSTIDSFFKRVDRGGDRQLEQDNSPAVVHEEAPNPEENRPAEPEVVQFTTSDIIDDFYAMKTCKVRLK</sequence>
<name>A0A921S348_SORBI</name>
<dbReference type="Gramene" id="EER92099">
    <property type="protein sequence ID" value="EER92099"/>
    <property type="gene ID" value="SORBI_3001G332100"/>
</dbReference>
<evidence type="ECO:0000313" key="3">
    <source>
        <dbReference type="Proteomes" id="UP000807115"/>
    </source>
</evidence>